<evidence type="ECO:0000259" key="2">
    <source>
        <dbReference type="SMART" id="SM00852"/>
    </source>
</evidence>
<dbReference type="InterPro" id="IPR008136">
    <property type="entry name" value="CinA_C"/>
</dbReference>
<dbReference type="NCBIfam" id="TIGR00177">
    <property type="entry name" value="molyb_syn"/>
    <property type="match status" value="1"/>
</dbReference>
<dbReference type="InterPro" id="IPR041424">
    <property type="entry name" value="CinA_KH"/>
</dbReference>
<sequence length="420" mass="43817">MKTAILSIGDELLLGEVVDTNSARIAARLADAGIATVRKLTVGDDEGAIAAALVELARGHDVVIATGGLGPTDDDVTARAAARATGRRLVLNEEAMGRLRDFFARLGREMHPANGRQCLLPAKAELVPNPVGTASGFHLLLDGCLLVFLPGVPAEMAVMLEETVVPLVLARRGEHPITRTMTLTVFGLSEAEIGARLADLDRSRPGLALAYCVEYPLVLVKLRAAGEDEEALTALLEDGAALVRERLGGHVVAGGGETIDTAVARLFRETGRTLALAESCTGGLIAGRITAVPGSSGYFLLGAVTYSNDAKVRLLGVSEELLAEKGAVSAEVAKAMARGARRLAGSDLALAVTGIAGPDGGSPDKPVGTVFIALADRTGCSARGYHFSGDRDRIRTITAVTAMDWLRRRLLAEENHPGGK</sequence>
<evidence type="ECO:0000313" key="3">
    <source>
        <dbReference type="EMBL" id="HEN42090.1"/>
    </source>
</evidence>
<dbReference type="InterPro" id="IPR008135">
    <property type="entry name" value="Competence-induced_CinA"/>
</dbReference>
<dbReference type="InterPro" id="IPR036425">
    <property type="entry name" value="MoaB/Mog-like_dom_sf"/>
</dbReference>
<evidence type="ECO:0000256" key="1">
    <source>
        <dbReference type="HAMAP-Rule" id="MF_00226"/>
    </source>
</evidence>
<dbReference type="Gene3D" id="3.30.70.2860">
    <property type="match status" value="1"/>
</dbReference>
<dbReference type="NCBIfam" id="NF001813">
    <property type="entry name" value="PRK00549.1"/>
    <property type="match status" value="1"/>
</dbReference>
<protein>
    <recommendedName>
        <fullName evidence="1">CinA-like protein</fullName>
    </recommendedName>
</protein>
<reference evidence="3" key="1">
    <citation type="journal article" date="2020" name="mSystems">
        <title>Genome- and Community-Level Interaction Insights into Carbon Utilization and Element Cycling Functions of Hydrothermarchaeota in Hydrothermal Sediment.</title>
        <authorList>
            <person name="Zhou Z."/>
            <person name="Liu Y."/>
            <person name="Xu W."/>
            <person name="Pan J."/>
            <person name="Luo Z.H."/>
            <person name="Li M."/>
        </authorList>
    </citation>
    <scope>NUCLEOTIDE SEQUENCE [LARGE SCALE GENOMIC DNA]</scope>
    <source>
        <strain evidence="3">SpSt-349</strain>
    </source>
</reference>
<name>A0A831UC97_GEOME</name>
<accession>A0A831UC97</accession>
<comment type="caution">
    <text evidence="3">The sequence shown here is derived from an EMBL/GenBank/DDBJ whole genome shotgun (WGS) entry which is preliminary data.</text>
</comment>
<dbReference type="InterPro" id="IPR036653">
    <property type="entry name" value="CinA-like_C"/>
</dbReference>
<dbReference type="NCBIfam" id="TIGR00200">
    <property type="entry name" value="cinA_nterm"/>
    <property type="match status" value="1"/>
</dbReference>
<dbReference type="PANTHER" id="PTHR13939">
    <property type="entry name" value="NICOTINAMIDE-NUCLEOTIDE AMIDOHYDROLASE PNCC"/>
    <property type="match status" value="1"/>
</dbReference>
<dbReference type="Pfam" id="PF00994">
    <property type="entry name" value="MoCF_biosynth"/>
    <property type="match status" value="1"/>
</dbReference>
<dbReference type="Pfam" id="PF02464">
    <property type="entry name" value="CinA"/>
    <property type="match status" value="1"/>
</dbReference>
<dbReference type="SUPFAM" id="SSF142433">
    <property type="entry name" value="CinA-like"/>
    <property type="match status" value="1"/>
</dbReference>
<dbReference type="InterPro" id="IPR050101">
    <property type="entry name" value="CinA"/>
</dbReference>
<dbReference type="EMBL" id="DSOV01000027">
    <property type="protein sequence ID" value="HEN42090.1"/>
    <property type="molecule type" value="Genomic_DNA"/>
</dbReference>
<dbReference type="CDD" id="cd00885">
    <property type="entry name" value="cinA"/>
    <property type="match status" value="1"/>
</dbReference>
<comment type="similarity">
    <text evidence="1">Belongs to the CinA family.</text>
</comment>
<dbReference type="SMART" id="SM00852">
    <property type="entry name" value="MoCF_biosynth"/>
    <property type="match status" value="1"/>
</dbReference>
<gene>
    <name evidence="3" type="ORF">ENQ87_06885</name>
</gene>
<dbReference type="PIRSF" id="PIRSF006728">
    <property type="entry name" value="CinA"/>
    <property type="match status" value="1"/>
</dbReference>
<dbReference type="NCBIfam" id="TIGR00199">
    <property type="entry name" value="PncC_domain"/>
    <property type="match status" value="1"/>
</dbReference>
<dbReference type="Pfam" id="PF18146">
    <property type="entry name" value="CinA_KH"/>
    <property type="match status" value="1"/>
</dbReference>
<dbReference type="HAMAP" id="MF_00226_B">
    <property type="entry name" value="CinA_B"/>
    <property type="match status" value="1"/>
</dbReference>
<dbReference type="SUPFAM" id="SSF53218">
    <property type="entry name" value="Molybdenum cofactor biosynthesis proteins"/>
    <property type="match status" value="1"/>
</dbReference>
<dbReference type="Gene3D" id="3.40.980.10">
    <property type="entry name" value="MoaB/Mog-like domain"/>
    <property type="match status" value="1"/>
</dbReference>
<proteinExistence type="inferred from homology"/>
<feature type="domain" description="MoaB/Mog" evidence="2">
    <location>
        <begin position="4"/>
        <end position="171"/>
    </location>
</feature>
<dbReference type="InterPro" id="IPR001453">
    <property type="entry name" value="MoaB/Mog_dom"/>
</dbReference>
<dbReference type="PANTHER" id="PTHR13939:SF0">
    <property type="entry name" value="NMN AMIDOHYDROLASE-LIKE PROTEIN YFAY"/>
    <property type="match status" value="1"/>
</dbReference>
<dbReference type="Gene3D" id="3.90.950.20">
    <property type="entry name" value="CinA-like"/>
    <property type="match status" value="1"/>
</dbReference>
<dbReference type="AlphaFoldDB" id="A0A831UC97"/>
<organism evidence="3">
    <name type="scientific">Geobacter metallireducens</name>
    <dbReference type="NCBI Taxonomy" id="28232"/>
    <lineage>
        <taxon>Bacteria</taxon>
        <taxon>Pseudomonadati</taxon>
        <taxon>Thermodesulfobacteriota</taxon>
        <taxon>Desulfuromonadia</taxon>
        <taxon>Geobacterales</taxon>
        <taxon>Geobacteraceae</taxon>
        <taxon>Geobacter</taxon>
    </lineage>
</organism>